<dbReference type="Gene3D" id="2.40.50.100">
    <property type="match status" value="1"/>
</dbReference>
<comment type="similarity">
    <text evidence="2">Belongs to the membrane fusion protein (MFP) (TC 8.A.1) family.</text>
</comment>
<feature type="domain" description="CusB-like beta-barrel" evidence="5">
    <location>
        <begin position="342"/>
        <end position="419"/>
    </location>
</feature>
<evidence type="ECO:0000256" key="1">
    <source>
        <dbReference type="ARBA" id="ARBA00004196"/>
    </source>
</evidence>
<name>A0A1G1Z359_9BACT</name>
<dbReference type="GO" id="GO:0016020">
    <property type="term" value="C:membrane"/>
    <property type="evidence" value="ECO:0007669"/>
    <property type="project" value="InterPro"/>
</dbReference>
<protein>
    <recommendedName>
        <fullName evidence="5">CusB-like beta-barrel domain-containing protein</fullName>
    </recommendedName>
</protein>
<dbReference type="Gene3D" id="2.40.30.170">
    <property type="match status" value="1"/>
</dbReference>
<evidence type="ECO:0000313" key="7">
    <source>
        <dbReference type="Proteomes" id="UP000178259"/>
    </source>
</evidence>
<dbReference type="Gene3D" id="2.40.420.20">
    <property type="match status" value="1"/>
</dbReference>
<dbReference type="GO" id="GO:0030313">
    <property type="term" value="C:cell envelope"/>
    <property type="evidence" value="ECO:0007669"/>
    <property type="project" value="UniProtKB-SubCell"/>
</dbReference>
<organism evidence="6 7">
    <name type="scientific">Candidatus Colwellbacteria bacterium RIFCSPHIGHO2_12_FULL_43_12</name>
    <dbReference type="NCBI Taxonomy" id="1797688"/>
    <lineage>
        <taxon>Bacteria</taxon>
        <taxon>Candidatus Colwelliibacteriota</taxon>
    </lineage>
</organism>
<dbReference type="InterPro" id="IPR006143">
    <property type="entry name" value="RND_pump_MFP"/>
</dbReference>
<sequence>MKTILPKLKKIIKKPLFISAAVIVALLGWYFYANRDLGPTYQTAFALRGDVMEEVSVTGRVKSSDDIALSFEKSGKVTRVNVTVGNKVGLGQLLASLDSSEAQTQLTQAEADLRVQEVKIVNAEIALEESKKGLVDKIEDAYTKSDDALRTKADQIFSEPSFNPQLRFTLDDAVLKASTEKDRLTMESEMNAWKSSLVNLSSSSDLAAQVIQTKEGLNSMKNLLDKVALAINSYTLTTYPTQTTINGWRTDVSAARSNISTATTSLLTAEEKWKTADSNLVLQRAQIGSSLANVANFKTQLGKNNIYASISGIITKVDIKPGENVTVSSPVINLISINDFEVEANIPEADISKVSLGSPVQITLDAYGDEVIFKAHVASIEPAETIVEGVTTYKVRVEFSENDERIKSGMTANMDIQGKSETNVISVSQQAIVTKNGEKFVKVLKNGTPLEIRVTVGLRGANGNTTILSGLNEGDEVILSEK</sequence>
<keyword evidence="3" id="KW-0175">Coiled coil</keyword>
<reference evidence="6 7" key="1">
    <citation type="journal article" date="2016" name="Nat. Commun.">
        <title>Thousands of microbial genomes shed light on interconnected biogeochemical processes in an aquifer system.</title>
        <authorList>
            <person name="Anantharaman K."/>
            <person name="Brown C.T."/>
            <person name="Hug L.A."/>
            <person name="Sharon I."/>
            <person name="Castelle C.J."/>
            <person name="Probst A.J."/>
            <person name="Thomas B.C."/>
            <person name="Singh A."/>
            <person name="Wilkins M.J."/>
            <person name="Karaoz U."/>
            <person name="Brodie E.L."/>
            <person name="Williams K.H."/>
            <person name="Hubbard S.S."/>
            <person name="Banfield J.F."/>
        </authorList>
    </citation>
    <scope>NUCLEOTIDE SEQUENCE [LARGE SCALE GENOMIC DNA]</scope>
</reference>
<evidence type="ECO:0000256" key="4">
    <source>
        <dbReference type="SAM" id="Phobius"/>
    </source>
</evidence>
<dbReference type="PANTHER" id="PTHR32347:SF14">
    <property type="entry name" value="EFFLUX SYSTEM COMPONENT YKNX-RELATED"/>
    <property type="match status" value="1"/>
</dbReference>
<gene>
    <name evidence="6" type="ORF">A3E61_00485</name>
</gene>
<dbReference type="Proteomes" id="UP000178259">
    <property type="component" value="Unassembled WGS sequence"/>
</dbReference>
<comment type="caution">
    <text evidence="6">The sequence shown here is derived from an EMBL/GenBank/DDBJ whole genome shotgun (WGS) entry which is preliminary data.</text>
</comment>
<proteinExistence type="inferred from homology"/>
<evidence type="ECO:0000256" key="2">
    <source>
        <dbReference type="ARBA" id="ARBA00009477"/>
    </source>
</evidence>
<dbReference type="EMBL" id="MHIW01000002">
    <property type="protein sequence ID" value="OGY59072.1"/>
    <property type="molecule type" value="Genomic_DNA"/>
</dbReference>
<keyword evidence="4" id="KW-1133">Transmembrane helix</keyword>
<evidence type="ECO:0000259" key="5">
    <source>
        <dbReference type="Pfam" id="PF25954"/>
    </source>
</evidence>
<dbReference type="Gene3D" id="1.10.287.470">
    <property type="entry name" value="Helix hairpin bin"/>
    <property type="match status" value="1"/>
</dbReference>
<dbReference type="AlphaFoldDB" id="A0A1G1Z359"/>
<dbReference type="NCBIfam" id="TIGR01730">
    <property type="entry name" value="RND_mfp"/>
    <property type="match status" value="1"/>
</dbReference>
<dbReference type="PANTHER" id="PTHR32347">
    <property type="entry name" value="EFFLUX SYSTEM COMPONENT YKNX-RELATED"/>
    <property type="match status" value="1"/>
</dbReference>
<dbReference type="InterPro" id="IPR050465">
    <property type="entry name" value="UPF0194_transport"/>
</dbReference>
<keyword evidence="4" id="KW-0472">Membrane</keyword>
<evidence type="ECO:0000313" key="6">
    <source>
        <dbReference type="EMBL" id="OGY59072.1"/>
    </source>
</evidence>
<dbReference type="InterPro" id="IPR058792">
    <property type="entry name" value="Beta-barrel_RND_2"/>
</dbReference>
<keyword evidence="4" id="KW-0812">Transmembrane</keyword>
<evidence type="ECO:0000256" key="3">
    <source>
        <dbReference type="ARBA" id="ARBA00023054"/>
    </source>
</evidence>
<comment type="subcellular location">
    <subcellularLocation>
        <location evidence="1">Cell envelope</location>
    </subcellularLocation>
</comment>
<accession>A0A1G1Z359</accession>
<feature type="transmembrane region" description="Helical" evidence="4">
    <location>
        <begin position="12"/>
        <end position="32"/>
    </location>
</feature>
<dbReference type="GO" id="GO:0022857">
    <property type="term" value="F:transmembrane transporter activity"/>
    <property type="evidence" value="ECO:0007669"/>
    <property type="project" value="InterPro"/>
</dbReference>
<dbReference type="Pfam" id="PF25954">
    <property type="entry name" value="Beta-barrel_RND_2"/>
    <property type="match status" value="1"/>
</dbReference>
<dbReference type="SUPFAM" id="SSF111369">
    <property type="entry name" value="HlyD-like secretion proteins"/>
    <property type="match status" value="1"/>
</dbReference>